<dbReference type="InterPro" id="IPR009422">
    <property type="entry name" value="Gemin6"/>
</dbReference>
<dbReference type="WBParaSite" id="HDID_0000523301-mRNA-1">
    <property type="protein sequence ID" value="HDID_0000523301-mRNA-1"/>
    <property type="gene ID" value="HDID_0000523301"/>
</dbReference>
<dbReference type="EMBL" id="UYSG01002503">
    <property type="protein sequence ID" value="VDL57549.1"/>
    <property type="molecule type" value="Genomic_DNA"/>
</dbReference>
<sequence length="319" mass="34673">MDSRQPMSVGHDGTNSDNNNSSIRPPDKLNIDLSDLIDDLVGLANADAAINPADAGSSVLFSNLSQRITSLRSSIQEAKELCRPTPRVQRPGSAAPSSTISTPRPTTSTGAKGTPVPSVHPDPSSPFGLFQSACELDPLSQQKLLTAVAVMTSNERLIPPLWTPVKVHCCQSKVFSGYICGASDTAEPTIVLCSVPEGKVIFVSGWCIEKVEVLDNYPPLPEEMKTKLDSIYSSAIDDEPIYSTDHNRIDSLDRRRKSVLRLFGPLVAKISEENEEQIVLYDGLVTLMPPYLPSSCRSSNPTLLKRVQGMLMQVDDRPQ</sequence>
<protein>
    <submittedName>
        <fullName evidence="5">AD domain-containing protein</fullName>
    </submittedName>
</protein>
<dbReference type="Proteomes" id="UP000274504">
    <property type="component" value="Unassembled WGS sequence"/>
</dbReference>
<evidence type="ECO:0000313" key="4">
    <source>
        <dbReference type="Proteomes" id="UP000274504"/>
    </source>
</evidence>
<feature type="compositionally biased region" description="Low complexity" evidence="1">
    <location>
        <begin position="91"/>
        <end position="117"/>
    </location>
</feature>
<reference evidence="5" key="1">
    <citation type="submission" date="2017-02" db="UniProtKB">
        <authorList>
            <consortium name="WormBaseParasite"/>
        </authorList>
    </citation>
    <scope>IDENTIFICATION</scope>
</reference>
<dbReference type="InterPro" id="IPR047574">
    <property type="entry name" value="AD"/>
</dbReference>
<dbReference type="PANTHER" id="PTHR14710:SF2">
    <property type="entry name" value="GEM-ASSOCIATED PROTEIN 6"/>
    <property type="match status" value="1"/>
</dbReference>
<organism evidence="5">
    <name type="scientific">Hymenolepis diminuta</name>
    <name type="common">Rat tapeworm</name>
    <dbReference type="NCBI Taxonomy" id="6216"/>
    <lineage>
        <taxon>Eukaryota</taxon>
        <taxon>Metazoa</taxon>
        <taxon>Spiralia</taxon>
        <taxon>Lophotrochozoa</taxon>
        <taxon>Platyhelminthes</taxon>
        <taxon>Cestoda</taxon>
        <taxon>Eucestoda</taxon>
        <taxon>Cyclophyllidea</taxon>
        <taxon>Hymenolepididae</taxon>
        <taxon>Hymenolepis</taxon>
    </lineage>
</organism>
<accession>A0A0R3SJW8</accession>
<name>A0A0R3SJW8_HYMDI</name>
<feature type="region of interest" description="Disordered" evidence="1">
    <location>
        <begin position="81"/>
        <end position="122"/>
    </location>
</feature>
<dbReference type="GO" id="GO:0000245">
    <property type="term" value="P:spliceosomal complex assembly"/>
    <property type="evidence" value="ECO:0007669"/>
    <property type="project" value="InterPro"/>
</dbReference>
<feature type="region of interest" description="Disordered" evidence="1">
    <location>
        <begin position="1"/>
        <end position="28"/>
    </location>
</feature>
<evidence type="ECO:0000256" key="1">
    <source>
        <dbReference type="SAM" id="MobiDB-lite"/>
    </source>
</evidence>
<dbReference type="PROSITE" id="PS52001">
    <property type="entry name" value="AD"/>
    <property type="match status" value="1"/>
</dbReference>
<dbReference type="PANTHER" id="PTHR14710">
    <property type="entry name" value="GEM-ASSOCIATED PROTEIN 6"/>
    <property type="match status" value="1"/>
</dbReference>
<evidence type="ECO:0000313" key="3">
    <source>
        <dbReference type="EMBL" id="VDL57549.1"/>
    </source>
</evidence>
<dbReference type="GO" id="GO:0000387">
    <property type="term" value="P:spliceosomal snRNP assembly"/>
    <property type="evidence" value="ECO:0007669"/>
    <property type="project" value="TreeGrafter"/>
</dbReference>
<dbReference type="GO" id="GO:0005634">
    <property type="term" value="C:nucleus"/>
    <property type="evidence" value="ECO:0007669"/>
    <property type="project" value="InterPro"/>
</dbReference>
<dbReference type="GO" id="GO:0032797">
    <property type="term" value="C:SMN complex"/>
    <property type="evidence" value="ECO:0007669"/>
    <property type="project" value="TreeGrafter"/>
</dbReference>
<dbReference type="AlphaFoldDB" id="A0A0R3SJW8"/>
<dbReference type="STRING" id="6216.A0A0R3SJW8"/>
<proteinExistence type="predicted"/>
<reference evidence="3 4" key="2">
    <citation type="submission" date="2018-11" db="EMBL/GenBank/DDBJ databases">
        <authorList>
            <consortium name="Pathogen Informatics"/>
        </authorList>
    </citation>
    <scope>NUCLEOTIDE SEQUENCE [LARGE SCALE GENOMIC DNA]</scope>
</reference>
<gene>
    <name evidence="3" type="ORF">HDID_LOCUS5231</name>
</gene>
<feature type="domain" description="AD" evidence="2">
    <location>
        <begin position="234"/>
        <end position="319"/>
    </location>
</feature>
<feature type="compositionally biased region" description="Polar residues" evidence="1">
    <location>
        <begin position="13"/>
        <end position="23"/>
    </location>
</feature>
<evidence type="ECO:0000259" key="2">
    <source>
        <dbReference type="PROSITE" id="PS52001"/>
    </source>
</evidence>
<evidence type="ECO:0000313" key="5">
    <source>
        <dbReference type="WBParaSite" id="HDID_0000523301-mRNA-1"/>
    </source>
</evidence>
<dbReference type="OrthoDB" id="77463at2759"/>